<accession>A0A9X1JLT2</accession>
<gene>
    <name evidence="2" type="ORF">KCG46_03560</name>
</gene>
<feature type="chain" id="PRO_5040834807" evidence="1">
    <location>
        <begin position="17"/>
        <end position="144"/>
    </location>
</feature>
<evidence type="ECO:0000313" key="2">
    <source>
        <dbReference type="EMBL" id="MBV7258654.1"/>
    </source>
</evidence>
<dbReference type="Proteomes" id="UP001138681">
    <property type="component" value="Unassembled WGS sequence"/>
</dbReference>
<dbReference type="Pfam" id="PF09912">
    <property type="entry name" value="DUF2141"/>
    <property type="match status" value="1"/>
</dbReference>
<evidence type="ECO:0000256" key="1">
    <source>
        <dbReference type="SAM" id="SignalP"/>
    </source>
</evidence>
<organism evidence="2 3">
    <name type="scientific">Erythrobacter crassostreae</name>
    <dbReference type="NCBI Taxonomy" id="2828328"/>
    <lineage>
        <taxon>Bacteria</taxon>
        <taxon>Pseudomonadati</taxon>
        <taxon>Pseudomonadota</taxon>
        <taxon>Alphaproteobacteria</taxon>
        <taxon>Sphingomonadales</taxon>
        <taxon>Erythrobacteraceae</taxon>
        <taxon>Erythrobacter/Porphyrobacter group</taxon>
        <taxon>Erythrobacter</taxon>
    </lineage>
</organism>
<name>A0A9X1JLT2_9SPHN</name>
<reference evidence="2" key="1">
    <citation type="submission" date="2021-04" db="EMBL/GenBank/DDBJ databases">
        <authorList>
            <person name="Pira H."/>
            <person name="Risdian C."/>
            <person name="Wink J."/>
        </authorList>
    </citation>
    <scope>NUCLEOTIDE SEQUENCE</scope>
    <source>
        <strain evidence="2">WH158</strain>
    </source>
</reference>
<dbReference type="InterPro" id="IPR018673">
    <property type="entry name" value="DUF2141"/>
</dbReference>
<comment type="caution">
    <text evidence="2">The sequence shown here is derived from an EMBL/GenBank/DDBJ whole genome shotgun (WGS) entry which is preliminary data.</text>
</comment>
<evidence type="ECO:0000313" key="3">
    <source>
        <dbReference type="Proteomes" id="UP001138681"/>
    </source>
</evidence>
<keyword evidence="1" id="KW-0732">Signal</keyword>
<dbReference type="AlphaFoldDB" id="A0A9X1JLT2"/>
<protein>
    <submittedName>
        <fullName evidence="2">DUF2141 domain-containing protein</fullName>
    </submittedName>
</protein>
<sequence>MRASILGSATVLTAMAAPAAASEVTITVTNMRSTEGVVRACITALEKAFPKCKKDPESLRTVVPAGETVTITFKDVKPGKYAIALLHDENNNGKADRALGMMPKEGYGFSRDAPVRMAPPKFKDAVFDMGSAPQKFTIKMRYFL</sequence>
<dbReference type="EMBL" id="JAGSPC010000001">
    <property type="protein sequence ID" value="MBV7258654.1"/>
    <property type="molecule type" value="Genomic_DNA"/>
</dbReference>
<keyword evidence="3" id="KW-1185">Reference proteome</keyword>
<proteinExistence type="predicted"/>
<feature type="signal peptide" evidence="1">
    <location>
        <begin position="1"/>
        <end position="16"/>
    </location>
</feature>